<dbReference type="PRINTS" id="PR00385">
    <property type="entry name" value="P450"/>
</dbReference>
<evidence type="ECO:0000313" key="9">
    <source>
        <dbReference type="Proteomes" id="UP001610444"/>
    </source>
</evidence>
<dbReference type="RefSeq" id="XP_070901213.1">
    <property type="nucleotide sequence ID" value="XM_071045060.1"/>
</dbReference>
<dbReference type="EMBL" id="JBFXLR010000012">
    <property type="protein sequence ID" value="KAL2854048.1"/>
    <property type="molecule type" value="Genomic_DNA"/>
</dbReference>
<dbReference type="SUPFAM" id="SSF48264">
    <property type="entry name" value="Cytochrome P450"/>
    <property type="match status" value="1"/>
</dbReference>
<keyword evidence="5" id="KW-0503">Monooxygenase</keyword>
<comment type="similarity">
    <text evidence="1 5">Belongs to the cytochrome P450 family.</text>
</comment>
<protein>
    <submittedName>
        <fullName evidence="8">Cytochrome P450</fullName>
    </submittedName>
</protein>
<evidence type="ECO:0000256" key="5">
    <source>
        <dbReference type="RuleBase" id="RU000461"/>
    </source>
</evidence>
<organism evidence="8 9">
    <name type="scientific">Aspergillus pseudodeflectus</name>
    <dbReference type="NCBI Taxonomy" id="176178"/>
    <lineage>
        <taxon>Eukaryota</taxon>
        <taxon>Fungi</taxon>
        <taxon>Dikarya</taxon>
        <taxon>Ascomycota</taxon>
        <taxon>Pezizomycotina</taxon>
        <taxon>Eurotiomycetes</taxon>
        <taxon>Eurotiomycetidae</taxon>
        <taxon>Eurotiales</taxon>
        <taxon>Aspergillaceae</taxon>
        <taxon>Aspergillus</taxon>
        <taxon>Aspergillus subgen. Nidulantes</taxon>
    </lineage>
</organism>
<keyword evidence="7" id="KW-1133">Transmembrane helix</keyword>
<proteinExistence type="inferred from homology"/>
<evidence type="ECO:0000256" key="4">
    <source>
        <dbReference type="ARBA" id="ARBA00023004"/>
    </source>
</evidence>
<keyword evidence="9" id="KW-1185">Reference proteome</keyword>
<dbReference type="InterPro" id="IPR002401">
    <property type="entry name" value="Cyt_P450_E_grp-I"/>
</dbReference>
<keyword evidence="2 5" id="KW-0479">Metal-binding</keyword>
<feature type="region of interest" description="Disordered" evidence="6">
    <location>
        <begin position="507"/>
        <end position="529"/>
    </location>
</feature>
<dbReference type="Proteomes" id="UP001610444">
    <property type="component" value="Unassembled WGS sequence"/>
</dbReference>
<keyword evidence="5" id="KW-0349">Heme</keyword>
<evidence type="ECO:0000256" key="7">
    <source>
        <dbReference type="SAM" id="Phobius"/>
    </source>
</evidence>
<evidence type="ECO:0000256" key="6">
    <source>
        <dbReference type="SAM" id="MobiDB-lite"/>
    </source>
</evidence>
<name>A0ABR4KP36_9EURO</name>
<keyword evidence="7" id="KW-0472">Membrane</keyword>
<feature type="compositionally biased region" description="Basic and acidic residues" evidence="6">
    <location>
        <begin position="515"/>
        <end position="529"/>
    </location>
</feature>
<reference evidence="8 9" key="1">
    <citation type="submission" date="2024-07" db="EMBL/GenBank/DDBJ databases">
        <title>Section-level genome sequencing and comparative genomics of Aspergillus sections Usti and Cavernicolus.</title>
        <authorList>
            <consortium name="Lawrence Berkeley National Laboratory"/>
            <person name="Nybo J.L."/>
            <person name="Vesth T.C."/>
            <person name="Theobald S."/>
            <person name="Frisvad J.C."/>
            <person name="Larsen T.O."/>
            <person name="Kjaerboelling I."/>
            <person name="Rothschild-Mancinelli K."/>
            <person name="Lyhne E.K."/>
            <person name="Kogle M.E."/>
            <person name="Barry K."/>
            <person name="Clum A."/>
            <person name="Na H."/>
            <person name="Ledsgaard L."/>
            <person name="Lin J."/>
            <person name="Lipzen A."/>
            <person name="Kuo A."/>
            <person name="Riley R."/>
            <person name="Mondo S."/>
            <person name="LaButti K."/>
            <person name="Haridas S."/>
            <person name="Pangalinan J."/>
            <person name="Salamov A.A."/>
            <person name="Simmons B.A."/>
            <person name="Magnuson J.K."/>
            <person name="Chen J."/>
            <person name="Drula E."/>
            <person name="Henrissat B."/>
            <person name="Wiebenga A."/>
            <person name="Lubbers R.J."/>
            <person name="Gomes A.C."/>
            <person name="Macurrencykelacurrency M.R."/>
            <person name="Stajich J."/>
            <person name="Grigoriev I.V."/>
            <person name="Mortensen U.H."/>
            <person name="De vries R.P."/>
            <person name="Baker S.E."/>
            <person name="Andersen M.R."/>
        </authorList>
    </citation>
    <scope>NUCLEOTIDE SEQUENCE [LARGE SCALE GENOMIC DNA]</scope>
    <source>
        <strain evidence="8 9">CBS 756.74</strain>
    </source>
</reference>
<sequence>MFPLLSLTLKALGLAVAILTLYFIFNEIVRYKNRLSGLKGPRGLPLIGSLREINKAFSAEKYRQWSLTYGPVYQVQLGNTPIVIVNGAEEAKTLLLNQSSATISRPLFHVFHKTVSKNVASIGTSPWNESCKARRKVAAAALNRPKVASYEPMILKETADFISALTTESAGGTRDANFSAAVHRLSLNTVMTLNYGMRIAKTTDLQEDAFYAEVVAVENEISKLRSTSRNLANYIPLLRFLEPVFWRQSAARAAQVGNRRIAYNHELLRRLQDAVDRDADVPCIQGNVLRDPEAVGLSNNELLSISFSMMAGSDSSQPTIGWAFLLLAHRQDIQVRAFEEFKRTVGDYNPEVTQDVEYILALVKEVLRFYTPLPLAMPRETTAPVVYKDITIPSGTIVFLNAWACNHGMSFFPVRFQPLTTLIKSADPTLFADPWTFIPERWLDESTKHAHQFAFGYGSRMCVAMHLATRLVYTVLYHTIANFEIHPSEGASEDEWDAIKGIKDPTALNASPGGERARFVRREREAKTG</sequence>
<comment type="caution">
    <text evidence="8">The sequence shown here is derived from an EMBL/GenBank/DDBJ whole genome shotgun (WGS) entry which is preliminary data.</text>
</comment>
<keyword evidence="7" id="KW-0812">Transmembrane</keyword>
<evidence type="ECO:0000256" key="2">
    <source>
        <dbReference type="ARBA" id="ARBA00022723"/>
    </source>
</evidence>
<gene>
    <name evidence="8" type="ORF">BJX68DRAFT_264799</name>
</gene>
<dbReference type="InterPro" id="IPR050364">
    <property type="entry name" value="Cytochrome_P450_fung"/>
</dbReference>
<dbReference type="GeneID" id="98160224"/>
<dbReference type="InterPro" id="IPR017972">
    <property type="entry name" value="Cyt_P450_CS"/>
</dbReference>
<evidence type="ECO:0000256" key="1">
    <source>
        <dbReference type="ARBA" id="ARBA00010617"/>
    </source>
</evidence>
<dbReference type="PRINTS" id="PR00463">
    <property type="entry name" value="EP450I"/>
</dbReference>
<evidence type="ECO:0000313" key="8">
    <source>
        <dbReference type="EMBL" id="KAL2854048.1"/>
    </source>
</evidence>
<dbReference type="PANTHER" id="PTHR46300:SF9">
    <property type="entry name" value="P450, PUTATIVE-RELATED"/>
    <property type="match status" value="1"/>
</dbReference>
<dbReference type="Pfam" id="PF00067">
    <property type="entry name" value="p450"/>
    <property type="match status" value="2"/>
</dbReference>
<evidence type="ECO:0000256" key="3">
    <source>
        <dbReference type="ARBA" id="ARBA00023002"/>
    </source>
</evidence>
<keyword evidence="3 5" id="KW-0560">Oxidoreductase</keyword>
<dbReference type="InterPro" id="IPR001128">
    <property type="entry name" value="Cyt_P450"/>
</dbReference>
<dbReference type="PANTHER" id="PTHR46300">
    <property type="entry name" value="P450, PUTATIVE (EUROFUNG)-RELATED-RELATED"/>
    <property type="match status" value="1"/>
</dbReference>
<keyword evidence="4 5" id="KW-0408">Iron</keyword>
<feature type="transmembrane region" description="Helical" evidence="7">
    <location>
        <begin position="6"/>
        <end position="25"/>
    </location>
</feature>
<dbReference type="Gene3D" id="1.10.630.10">
    <property type="entry name" value="Cytochrome P450"/>
    <property type="match status" value="1"/>
</dbReference>
<dbReference type="PROSITE" id="PS00086">
    <property type="entry name" value="CYTOCHROME_P450"/>
    <property type="match status" value="1"/>
</dbReference>
<accession>A0ABR4KP36</accession>
<dbReference type="InterPro" id="IPR036396">
    <property type="entry name" value="Cyt_P450_sf"/>
</dbReference>